<protein>
    <submittedName>
        <fullName evidence="1">Uncharacterized protein</fullName>
    </submittedName>
</protein>
<evidence type="ECO:0000313" key="1">
    <source>
        <dbReference type="EMBL" id="SOD51572.1"/>
    </source>
</evidence>
<organism evidence="1 2">
    <name type="scientific">Pseudoxanthomonas wuyuanensis</name>
    <dbReference type="NCBI Taxonomy" id="1073196"/>
    <lineage>
        <taxon>Bacteria</taxon>
        <taxon>Pseudomonadati</taxon>
        <taxon>Pseudomonadota</taxon>
        <taxon>Gammaproteobacteria</taxon>
        <taxon>Lysobacterales</taxon>
        <taxon>Lysobacteraceae</taxon>
        <taxon>Pseudoxanthomonas</taxon>
    </lineage>
</organism>
<dbReference type="OrthoDB" id="8584052at2"/>
<dbReference type="RefSeq" id="WP_141400701.1">
    <property type="nucleotide sequence ID" value="NZ_OCND01000001.1"/>
</dbReference>
<name>A0A286CYU6_9GAMM</name>
<reference evidence="1 2" key="1">
    <citation type="submission" date="2017-09" db="EMBL/GenBank/DDBJ databases">
        <authorList>
            <person name="Ehlers B."/>
            <person name="Leendertz F.H."/>
        </authorList>
    </citation>
    <scope>NUCLEOTIDE SEQUENCE [LARGE SCALE GENOMIC DNA]</scope>
    <source>
        <strain evidence="1 2">CGMCC 1.10978</strain>
    </source>
</reference>
<accession>A0A286CYU6</accession>
<keyword evidence="2" id="KW-1185">Reference proteome</keyword>
<gene>
    <name evidence="1" type="ORF">SAMN06296416_101698</name>
</gene>
<sequence length="311" mass="32869">MRLAPPPPDVRLPWRPAHAGLLHALAFATSQVAGHERALAHALVFDPGAIDLPDGAPNAMDAAQLRAAGPLYFAAELEAAGLLRCAELVAGLFASGAINQPLGPVAQSINAFWRGRRDRLEAGEREAIFNRVVEPPHFERLMAALCRAIVAQADNADATGVRPDLREHVGLAVSAQALAEFLAQRVDAMASIAVRDIIDTINQAIGFLRDRMLQVAFGTHSLWALVATASSSDGMTAGSATAAQRHAERGRAGQSVLAWLAANYQSTSLALDPRNAEDMELIMSAQRWLDSAPLASARLAPGAMPPLPIAA</sequence>
<dbReference type="EMBL" id="OCND01000001">
    <property type="protein sequence ID" value="SOD51572.1"/>
    <property type="molecule type" value="Genomic_DNA"/>
</dbReference>
<dbReference type="AlphaFoldDB" id="A0A286CYU6"/>
<evidence type="ECO:0000313" key="2">
    <source>
        <dbReference type="Proteomes" id="UP000219374"/>
    </source>
</evidence>
<proteinExistence type="predicted"/>
<dbReference type="Proteomes" id="UP000219374">
    <property type="component" value="Unassembled WGS sequence"/>
</dbReference>